<keyword evidence="2" id="KW-0819">tRNA processing</keyword>
<proteinExistence type="inferred from homology"/>
<keyword evidence="3" id="KW-0479">Metal-binding</keyword>
<evidence type="ECO:0000256" key="2">
    <source>
        <dbReference type="ARBA" id="ARBA00022694"/>
    </source>
</evidence>
<dbReference type="InParanoid" id="A0A540VDJ3"/>
<evidence type="ECO:0000259" key="5">
    <source>
        <dbReference type="Pfam" id="PF01951"/>
    </source>
</evidence>
<accession>A0A540VDJ3</accession>
<evidence type="ECO:0000256" key="1">
    <source>
        <dbReference type="ARBA" id="ARBA00007963"/>
    </source>
</evidence>
<dbReference type="OrthoDB" id="164090at2"/>
<keyword evidence="4" id="KW-0106">Calcium</keyword>
<dbReference type="GO" id="GO:0046872">
    <property type="term" value="F:metal ion binding"/>
    <property type="evidence" value="ECO:0007669"/>
    <property type="project" value="UniProtKB-KW"/>
</dbReference>
<evidence type="ECO:0000256" key="4">
    <source>
        <dbReference type="ARBA" id="ARBA00022837"/>
    </source>
</evidence>
<reference evidence="6 7" key="1">
    <citation type="submission" date="2019-06" db="EMBL/GenBank/DDBJ databases">
        <title>Genome sequence of Litorilinea aerophila BAA-2444.</title>
        <authorList>
            <person name="Maclea K.S."/>
            <person name="Maurais E.G."/>
            <person name="Iannazzi L.C."/>
        </authorList>
    </citation>
    <scope>NUCLEOTIDE SEQUENCE [LARGE SCALE GENOMIC DNA]</scope>
    <source>
        <strain evidence="6 7">ATCC BAA-2444</strain>
    </source>
</reference>
<dbReference type="Gene3D" id="3.55.10.10">
    <property type="entry name" value="Archease domain"/>
    <property type="match status" value="1"/>
</dbReference>
<evidence type="ECO:0000256" key="3">
    <source>
        <dbReference type="ARBA" id="ARBA00022723"/>
    </source>
</evidence>
<dbReference type="GO" id="GO:0008033">
    <property type="term" value="P:tRNA processing"/>
    <property type="evidence" value="ECO:0007669"/>
    <property type="project" value="UniProtKB-KW"/>
</dbReference>
<gene>
    <name evidence="6" type="ORF">FKZ61_14550</name>
</gene>
<dbReference type="AlphaFoldDB" id="A0A540VDJ3"/>
<comment type="similarity">
    <text evidence="1">Belongs to the archease family.</text>
</comment>
<dbReference type="EMBL" id="VIGC01000019">
    <property type="protein sequence ID" value="TQE94835.1"/>
    <property type="molecule type" value="Genomic_DNA"/>
</dbReference>
<dbReference type="InterPro" id="IPR023572">
    <property type="entry name" value="Archease_dom"/>
</dbReference>
<comment type="caution">
    <text evidence="6">The sequence shown here is derived from an EMBL/GenBank/DDBJ whole genome shotgun (WGS) entry which is preliminary data.</text>
</comment>
<protein>
    <submittedName>
        <fullName evidence="6">Archease</fullName>
    </submittedName>
</protein>
<organism evidence="6 7">
    <name type="scientific">Litorilinea aerophila</name>
    <dbReference type="NCBI Taxonomy" id="1204385"/>
    <lineage>
        <taxon>Bacteria</taxon>
        <taxon>Bacillati</taxon>
        <taxon>Chloroflexota</taxon>
        <taxon>Caldilineae</taxon>
        <taxon>Caldilineales</taxon>
        <taxon>Caldilineaceae</taxon>
        <taxon>Litorilinea</taxon>
    </lineage>
</organism>
<name>A0A540VDJ3_9CHLR</name>
<feature type="domain" description="Archease" evidence="5">
    <location>
        <begin position="20"/>
        <end position="157"/>
    </location>
</feature>
<dbReference type="Proteomes" id="UP000317371">
    <property type="component" value="Unassembled WGS sequence"/>
</dbReference>
<evidence type="ECO:0000313" key="6">
    <source>
        <dbReference type="EMBL" id="TQE94835.1"/>
    </source>
</evidence>
<sequence>MERPTAEGPEGPLPMATCTYEELAHTAEIGLRVRSDTPEGLFACAARGMFALLSVEVDRSTPPIRRDVHLTSMDLESLLVDWLSELLYLHETTGAVFQECVVTHWQPDAPDGPTLGATVQGYPPVTAPRLQIKAVTYHDLLVAADEDGWVAQVYFDI</sequence>
<dbReference type="PANTHER" id="PTHR12682">
    <property type="entry name" value="ARCHEASE"/>
    <property type="match status" value="1"/>
</dbReference>
<dbReference type="Pfam" id="PF01951">
    <property type="entry name" value="Archease"/>
    <property type="match status" value="1"/>
</dbReference>
<dbReference type="SUPFAM" id="SSF69819">
    <property type="entry name" value="MTH1598-like"/>
    <property type="match status" value="1"/>
</dbReference>
<keyword evidence="7" id="KW-1185">Reference proteome</keyword>
<dbReference type="InterPro" id="IPR002804">
    <property type="entry name" value="Archease"/>
</dbReference>
<dbReference type="InterPro" id="IPR036820">
    <property type="entry name" value="Archease_dom_sf"/>
</dbReference>
<evidence type="ECO:0000313" key="7">
    <source>
        <dbReference type="Proteomes" id="UP000317371"/>
    </source>
</evidence>
<dbReference type="PANTHER" id="PTHR12682:SF11">
    <property type="entry name" value="PROTEIN ARCHEASE"/>
    <property type="match status" value="1"/>
</dbReference>